<comment type="caution">
    <text evidence="10">The sequence shown here is derived from an EMBL/GenBank/DDBJ whole genome shotgun (WGS) entry which is preliminary data.</text>
</comment>
<evidence type="ECO:0000259" key="9">
    <source>
        <dbReference type="PROSITE" id="PS50109"/>
    </source>
</evidence>
<comment type="catalytic activity">
    <reaction evidence="1">
        <text>ATP + protein L-histidine = ADP + protein N-phospho-L-histidine.</text>
        <dbReference type="EC" id="2.7.13.3"/>
    </reaction>
</comment>
<dbReference type="SUPFAM" id="SSF55874">
    <property type="entry name" value="ATPase domain of HSP90 chaperone/DNA topoisomerase II/histidine kinase"/>
    <property type="match status" value="1"/>
</dbReference>
<gene>
    <name evidence="10" type="ORF">IAA84_00825</name>
</gene>
<dbReference type="Pfam" id="PF00512">
    <property type="entry name" value="HisKA"/>
    <property type="match status" value="1"/>
</dbReference>
<dbReference type="InterPro" id="IPR003594">
    <property type="entry name" value="HATPase_dom"/>
</dbReference>
<keyword evidence="5" id="KW-0808">Transferase</keyword>
<dbReference type="GO" id="GO:0000155">
    <property type="term" value="F:phosphorelay sensor kinase activity"/>
    <property type="evidence" value="ECO:0007669"/>
    <property type="project" value="InterPro"/>
</dbReference>
<evidence type="ECO:0000256" key="6">
    <source>
        <dbReference type="ARBA" id="ARBA00022777"/>
    </source>
</evidence>
<dbReference type="AlphaFoldDB" id="A0A9D1FXY0"/>
<dbReference type="SUPFAM" id="SSF47384">
    <property type="entry name" value="Homodimeric domain of signal transducing histidine kinase"/>
    <property type="match status" value="1"/>
</dbReference>
<sequence>MKDLAKLTGRFLKILLVSFLLLFLLNVALFALCMGTYAKQESPWRVAQETAEGIVRVEGTFELPADLQEKLAQQDIWAALVDDDTLQVLWKTANTPGSVPATFTAAEIAGLNVGYIDGQPTFAAGGPYGLAVIGYPRETFWKLAHPSWHYRFIQNVPVYGFCGLLLNAAAILAIYLIANKKLLSVIGPIAQSIQKLPGPDPVRAPEHGLLSGLAHSVNEAGMVLQRQRDALQKKETARANWIAGVSHDIRTPLSMVMGYACQMEENLALDADTRQKAMVIRRQGEKMRNLVSDLNLASKLEYNMQPLSRAPVNLVALVRQIVADFLNLDIDGKHPIEFSAEEGLSACMVQGDRELLQRAVGNLLQNSVTHNEQGCRIRVSVRREQECCRICVEDDGVGVSEETLETIRKIPHYMTDSSGQRHGLGLLLVQQIAGAHQGTLAIGHGRDGGFRAEIILPLARDG</sequence>
<evidence type="ECO:0000256" key="3">
    <source>
        <dbReference type="ARBA" id="ARBA00012438"/>
    </source>
</evidence>
<dbReference type="GO" id="GO:0016036">
    <property type="term" value="P:cellular response to phosphate starvation"/>
    <property type="evidence" value="ECO:0007669"/>
    <property type="project" value="TreeGrafter"/>
</dbReference>
<dbReference type="Gene3D" id="3.30.565.10">
    <property type="entry name" value="Histidine kinase-like ATPase, C-terminal domain"/>
    <property type="match status" value="1"/>
</dbReference>
<evidence type="ECO:0000256" key="8">
    <source>
        <dbReference type="SAM" id="Phobius"/>
    </source>
</evidence>
<feature type="transmembrane region" description="Helical" evidence="8">
    <location>
        <begin position="158"/>
        <end position="178"/>
    </location>
</feature>
<feature type="transmembrane region" description="Helical" evidence="8">
    <location>
        <begin position="12"/>
        <end position="38"/>
    </location>
</feature>
<dbReference type="EC" id="2.7.13.3" evidence="3"/>
<dbReference type="PANTHER" id="PTHR45453:SF1">
    <property type="entry name" value="PHOSPHATE REGULON SENSOR PROTEIN PHOR"/>
    <property type="match status" value="1"/>
</dbReference>
<dbReference type="InterPro" id="IPR003661">
    <property type="entry name" value="HisK_dim/P_dom"/>
</dbReference>
<dbReference type="SMART" id="SM00387">
    <property type="entry name" value="HATPase_c"/>
    <property type="match status" value="1"/>
</dbReference>
<evidence type="ECO:0000256" key="5">
    <source>
        <dbReference type="ARBA" id="ARBA00022679"/>
    </source>
</evidence>
<keyword evidence="8" id="KW-0812">Transmembrane</keyword>
<proteinExistence type="predicted"/>
<dbReference type="Proteomes" id="UP000824140">
    <property type="component" value="Unassembled WGS sequence"/>
</dbReference>
<keyword evidence="6 10" id="KW-0418">Kinase</keyword>
<dbReference type="Gene3D" id="1.10.287.130">
    <property type="match status" value="1"/>
</dbReference>
<organism evidence="10 11">
    <name type="scientific">Candidatus Alectryocaccomicrobium excrementavium</name>
    <dbReference type="NCBI Taxonomy" id="2840668"/>
    <lineage>
        <taxon>Bacteria</taxon>
        <taxon>Bacillati</taxon>
        <taxon>Bacillota</taxon>
        <taxon>Clostridia</taxon>
        <taxon>Candidatus Alectryocaccomicrobium</taxon>
    </lineage>
</organism>
<evidence type="ECO:0000256" key="4">
    <source>
        <dbReference type="ARBA" id="ARBA00022553"/>
    </source>
</evidence>
<dbReference type="InterPro" id="IPR005467">
    <property type="entry name" value="His_kinase_dom"/>
</dbReference>
<name>A0A9D1FXY0_9FIRM</name>
<comment type="subcellular location">
    <subcellularLocation>
        <location evidence="2">Membrane</location>
    </subcellularLocation>
</comment>
<evidence type="ECO:0000256" key="7">
    <source>
        <dbReference type="ARBA" id="ARBA00023012"/>
    </source>
</evidence>
<dbReference type="CDD" id="cd00082">
    <property type="entry name" value="HisKA"/>
    <property type="match status" value="1"/>
</dbReference>
<dbReference type="SMART" id="SM00388">
    <property type="entry name" value="HisKA"/>
    <property type="match status" value="1"/>
</dbReference>
<feature type="domain" description="Histidine kinase" evidence="9">
    <location>
        <begin position="244"/>
        <end position="460"/>
    </location>
</feature>
<evidence type="ECO:0000256" key="2">
    <source>
        <dbReference type="ARBA" id="ARBA00004370"/>
    </source>
</evidence>
<accession>A0A9D1FXY0</accession>
<keyword evidence="7" id="KW-0902">Two-component regulatory system</keyword>
<evidence type="ECO:0000256" key="1">
    <source>
        <dbReference type="ARBA" id="ARBA00000085"/>
    </source>
</evidence>
<dbReference type="InterPro" id="IPR050351">
    <property type="entry name" value="BphY/WalK/GraS-like"/>
</dbReference>
<dbReference type="Pfam" id="PF02518">
    <property type="entry name" value="HATPase_c"/>
    <property type="match status" value="1"/>
</dbReference>
<keyword evidence="8" id="KW-0472">Membrane</keyword>
<dbReference type="InterPro" id="IPR036097">
    <property type="entry name" value="HisK_dim/P_sf"/>
</dbReference>
<keyword evidence="4" id="KW-0597">Phosphoprotein</keyword>
<dbReference type="EMBL" id="DVJN01000014">
    <property type="protein sequence ID" value="HIS91539.1"/>
    <property type="molecule type" value="Genomic_DNA"/>
</dbReference>
<keyword evidence="8" id="KW-1133">Transmembrane helix</keyword>
<reference evidence="10" key="1">
    <citation type="submission" date="2020-10" db="EMBL/GenBank/DDBJ databases">
        <authorList>
            <person name="Gilroy R."/>
        </authorList>
    </citation>
    <scope>NUCLEOTIDE SEQUENCE</scope>
    <source>
        <strain evidence="10">13766</strain>
    </source>
</reference>
<dbReference type="InterPro" id="IPR036890">
    <property type="entry name" value="HATPase_C_sf"/>
</dbReference>
<dbReference type="GO" id="GO:0005886">
    <property type="term" value="C:plasma membrane"/>
    <property type="evidence" value="ECO:0007669"/>
    <property type="project" value="TreeGrafter"/>
</dbReference>
<protein>
    <recommendedName>
        <fullName evidence="3">histidine kinase</fullName>
        <ecNumber evidence="3">2.7.13.3</ecNumber>
    </recommendedName>
</protein>
<dbReference type="GO" id="GO:0004721">
    <property type="term" value="F:phosphoprotein phosphatase activity"/>
    <property type="evidence" value="ECO:0007669"/>
    <property type="project" value="TreeGrafter"/>
</dbReference>
<reference evidence="10" key="2">
    <citation type="journal article" date="2021" name="PeerJ">
        <title>Extensive microbial diversity within the chicken gut microbiome revealed by metagenomics and culture.</title>
        <authorList>
            <person name="Gilroy R."/>
            <person name="Ravi A."/>
            <person name="Getino M."/>
            <person name="Pursley I."/>
            <person name="Horton D.L."/>
            <person name="Alikhan N.F."/>
            <person name="Baker D."/>
            <person name="Gharbi K."/>
            <person name="Hall N."/>
            <person name="Watson M."/>
            <person name="Adriaenssens E.M."/>
            <person name="Foster-Nyarko E."/>
            <person name="Jarju S."/>
            <person name="Secka A."/>
            <person name="Antonio M."/>
            <person name="Oren A."/>
            <person name="Chaudhuri R.R."/>
            <person name="La Ragione R."/>
            <person name="Hildebrand F."/>
            <person name="Pallen M.J."/>
        </authorList>
    </citation>
    <scope>NUCLEOTIDE SEQUENCE</scope>
    <source>
        <strain evidence="10">13766</strain>
    </source>
</reference>
<dbReference type="PANTHER" id="PTHR45453">
    <property type="entry name" value="PHOSPHATE REGULON SENSOR PROTEIN PHOR"/>
    <property type="match status" value="1"/>
</dbReference>
<evidence type="ECO:0000313" key="11">
    <source>
        <dbReference type="Proteomes" id="UP000824140"/>
    </source>
</evidence>
<evidence type="ECO:0000313" key="10">
    <source>
        <dbReference type="EMBL" id="HIS91539.1"/>
    </source>
</evidence>
<dbReference type="PROSITE" id="PS50109">
    <property type="entry name" value="HIS_KIN"/>
    <property type="match status" value="1"/>
</dbReference>